<protein>
    <submittedName>
        <fullName evidence="1">Uncharacterized protein</fullName>
    </submittedName>
</protein>
<sequence>MGQKIVEEESPSEPGGRSRLWFYEDIIHVLEENTGTDKIQFILLDRAKHELIYLIDLFLLLFLSEVRAVTGD</sequence>
<proteinExistence type="predicted"/>
<evidence type="ECO:0000313" key="2">
    <source>
        <dbReference type="Proteomes" id="UP000828941"/>
    </source>
</evidence>
<gene>
    <name evidence="1" type="ORF">L6164_002196</name>
</gene>
<comment type="caution">
    <text evidence="1">The sequence shown here is derived from an EMBL/GenBank/DDBJ whole genome shotgun (WGS) entry which is preliminary data.</text>
</comment>
<name>A0ACB9PXG7_BAUVA</name>
<accession>A0ACB9PXG7</accession>
<dbReference type="EMBL" id="CM039427">
    <property type="protein sequence ID" value="KAI4353231.1"/>
    <property type="molecule type" value="Genomic_DNA"/>
</dbReference>
<dbReference type="Proteomes" id="UP000828941">
    <property type="component" value="Chromosome 2"/>
</dbReference>
<organism evidence="1 2">
    <name type="scientific">Bauhinia variegata</name>
    <name type="common">Purple orchid tree</name>
    <name type="synonym">Phanera variegata</name>
    <dbReference type="NCBI Taxonomy" id="167791"/>
    <lineage>
        <taxon>Eukaryota</taxon>
        <taxon>Viridiplantae</taxon>
        <taxon>Streptophyta</taxon>
        <taxon>Embryophyta</taxon>
        <taxon>Tracheophyta</taxon>
        <taxon>Spermatophyta</taxon>
        <taxon>Magnoliopsida</taxon>
        <taxon>eudicotyledons</taxon>
        <taxon>Gunneridae</taxon>
        <taxon>Pentapetalae</taxon>
        <taxon>rosids</taxon>
        <taxon>fabids</taxon>
        <taxon>Fabales</taxon>
        <taxon>Fabaceae</taxon>
        <taxon>Cercidoideae</taxon>
        <taxon>Cercideae</taxon>
        <taxon>Bauhiniinae</taxon>
        <taxon>Bauhinia</taxon>
    </lineage>
</organism>
<keyword evidence="2" id="KW-1185">Reference proteome</keyword>
<reference evidence="1 2" key="1">
    <citation type="journal article" date="2022" name="DNA Res.">
        <title>Chromosomal-level genome assembly of the orchid tree Bauhinia variegata (Leguminosae; Cercidoideae) supports the allotetraploid origin hypothesis of Bauhinia.</title>
        <authorList>
            <person name="Zhong Y."/>
            <person name="Chen Y."/>
            <person name="Zheng D."/>
            <person name="Pang J."/>
            <person name="Liu Y."/>
            <person name="Luo S."/>
            <person name="Meng S."/>
            <person name="Qian L."/>
            <person name="Wei D."/>
            <person name="Dai S."/>
            <person name="Zhou R."/>
        </authorList>
    </citation>
    <scope>NUCLEOTIDE SEQUENCE [LARGE SCALE GENOMIC DNA]</scope>
    <source>
        <strain evidence="1">BV-YZ2020</strain>
    </source>
</reference>
<evidence type="ECO:0000313" key="1">
    <source>
        <dbReference type="EMBL" id="KAI4353231.1"/>
    </source>
</evidence>